<evidence type="ECO:0000313" key="2">
    <source>
        <dbReference type="Proteomes" id="UP000190951"/>
    </source>
</evidence>
<accession>A0A1S8MDS2</accession>
<dbReference type="STRING" id="84029.CROST_35880"/>
<dbReference type="AlphaFoldDB" id="A0A1S8MDS2"/>
<proteinExistence type="predicted"/>
<evidence type="ECO:0000313" key="1">
    <source>
        <dbReference type="EMBL" id="URZ11489.1"/>
    </source>
</evidence>
<keyword evidence="2" id="KW-1185">Reference proteome</keyword>
<name>A0A1S8MDS2_9CLOT</name>
<gene>
    <name evidence="1" type="ORF">CROST_022060</name>
</gene>
<reference evidence="1 2" key="1">
    <citation type="submission" date="2022-04" db="EMBL/GenBank/DDBJ databases">
        <title>Genome sequence of C. roseum typestrain.</title>
        <authorList>
            <person name="Poehlein A."/>
            <person name="Schoch T."/>
            <person name="Duerre P."/>
            <person name="Daniel R."/>
        </authorList>
    </citation>
    <scope>NUCLEOTIDE SEQUENCE [LARGE SCALE GENOMIC DNA]</scope>
    <source>
        <strain evidence="1 2">DSM 7320</strain>
    </source>
</reference>
<dbReference type="KEGG" id="crw:CROST_022060"/>
<dbReference type="Proteomes" id="UP000190951">
    <property type="component" value="Chromosome"/>
</dbReference>
<sequence length="44" mass="5517">MIKAWNKWKKGCSLPFSTFLKIYIYDRLIIRTVRLFNHIRRKFN</sequence>
<dbReference type="EMBL" id="CP096983">
    <property type="protein sequence ID" value="URZ11489.1"/>
    <property type="molecule type" value="Genomic_DNA"/>
</dbReference>
<organism evidence="1 2">
    <name type="scientific">Clostridium felsineum</name>
    <dbReference type="NCBI Taxonomy" id="36839"/>
    <lineage>
        <taxon>Bacteria</taxon>
        <taxon>Bacillati</taxon>
        <taxon>Bacillota</taxon>
        <taxon>Clostridia</taxon>
        <taxon>Eubacteriales</taxon>
        <taxon>Clostridiaceae</taxon>
        <taxon>Clostridium</taxon>
    </lineage>
</organism>
<protein>
    <submittedName>
        <fullName evidence="1">Uncharacterized protein</fullName>
    </submittedName>
</protein>